<organism evidence="10 11">
    <name type="scientific">Cyprinus carpio</name>
    <name type="common">Common carp</name>
    <dbReference type="NCBI Taxonomy" id="7962"/>
    <lineage>
        <taxon>Eukaryota</taxon>
        <taxon>Metazoa</taxon>
        <taxon>Chordata</taxon>
        <taxon>Craniata</taxon>
        <taxon>Vertebrata</taxon>
        <taxon>Euteleostomi</taxon>
        <taxon>Actinopterygii</taxon>
        <taxon>Neopterygii</taxon>
        <taxon>Teleostei</taxon>
        <taxon>Ostariophysi</taxon>
        <taxon>Cypriniformes</taxon>
        <taxon>Cyprinidae</taxon>
        <taxon>Cyprininae</taxon>
        <taxon>Cyprinus</taxon>
    </lineage>
</organism>
<proteinExistence type="predicted"/>
<protein>
    <submittedName>
        <fullName evidence="10">Phosphate regulating endopeptidase homolog, X-linked</fullName>
    </submittedName>
</protein>
<dbReference type="Ensembl" id="ENSCCRT00015104080.1">
    <property type="protein sequence ID" value="ENSCCRP00015100824.1"/>
    <property type="gene ID" value="ENSCCRG00015040378.1"/>
</dbReference>
<keyword evidence="7" id="KW-0812">Transmembrane</keyword>
<keyword evidence="6" id="KW-0482">Metalloprotease</keyword>
<comment type="cofactor">
    <cofactor evidence="1">
        <name>Zn(2+)</name>
        <dbReference type="ChEBI" id="CHEBI:29105"/>
    </cofactor>
</comment>
<evidence type="ECO:0000256" key="7">
    <source>
        <dbReference type="SAM" id="Phobius"/>
    </source>
</evidence>
<feature type="domain" description="Peptidase M13 N-terminal" evidence="9">
    <location>
        <begin position="229"/>
        <end position="358"/>
    </location>
</feature>
<keyword evidence="2" id="KW-0645">Protease</keyword>
<keyword evidence="3" id="KW-0479">Metal-binding</keyword>
<dbReference type="AlphaFoldDB" id="A0A8C2GKS2"/>
<keyword evidence="7" id="KW-1133">Transmembrane helix</keyword>
<dbReference type="PANTHER" id="PTHR11733">
    <property type="entry name" value="ZINC METALLOPROTEASE FAMILY M13 NEPRILYSIN-RELATED"/>
    <property type="match status" value="1"/>
</dbReference>
<dbReference type="GO" id="GO:0016485">
    <property type="term" value="P:protein processing"/>
    <property type="evidence" value="ECO:0007669"/>
    <property type="project" value="TreeGrafter"/>
</dbReference>
<dbReference type="PRINTS" id="PR00786">
    <property type="entry name" value="NEPRILYSIN"/>
</dbReference>
<evidence type="ECO:0000256" key="3">
    <source>
        <dbReference type="ARBA" id="ARBA00022723"/>
    </source>
</evidence>
<evidence type="ECO:0000313" key="10">
    <source>
        <dbReference type="Ensembl" id="ENSCCRP00015100824.1"/>
    </source>
</evidence>
<dbReference type="PANTHER" id="PTHR11733:SF133">
    <property type="entry name" value="PHOSPHATE-REGULATING NEUTRAL ENDOPEPTIDASE PHEX"/>
    <property type="match status" value="1"/>
</dbReference>
<keyword evidence="5" id="KW-0862">Zinc</keyword>
<reference evidence="10" key="1">
    <citation type="submission" date="2025-08" db="UniProtKB">
        <authorList>
            <consortium name="Ensembl"/>
        </authorList>
    </citation>
    <scope>IDENTIFICATION</scope>
</reference>
<accession>A0A8C2GKS2</accession>
<dbReference type="InterPro" id="IPR042089">
    <property type="entry name" value="Peptidase_M13_dom_2"/>
</dbReference>
<dbReference type="PROSITE" id="PS51885">
    <property type="entry name" value="NEPRILYSIN"/>
    <property type="match status" value="1"/>
</dbReference>
<dbReference type="InterPro" id="IPR008753">
    <property type="entry name" value="Peptidase_M13_N"/>
</dbReference>
<evidence type="ECO:0000256" key="2">
    <source>
        <dbReference type="ARBA" id="ARBA00022670"/>
    </source>
</evidence>
<dbReference type="Pfam" id="PF05649">
    <property type="entry name" value="Peptidase_M13_N"/>
    <property type="match status" value="2"/>
</dbReference>
<keyword evidence="7" id="KW-0472">Membrane</keyword>
<dbReference type="Pfam" id="PF01431">
    <property type="entry name" value="Peptidase_M13"/>
    <property type="match status" value="1"/>
</dbReference>
<dbReference type="Gene3D" id="1.10.1380.10">
    <property type="entry name" value="Neutral endopeptidase , domain2"/>
    <property type="match status" value="3"/>
</dbReference>
<dbReference type="Proteomes" id="UP000694700">
    <property type="component" value="Unplaced"/>
</dbReference>
<feature type="domain" description="Peptidase M13 C-terminal" evidence="8">
    <location>
        <begin position="445"/>
        <end position="641"/>
    </location>
</feature>
<evidence type="ECO:0000256" key="5">
    <source>
        <dbReference type="ARBA" id="ARBA00022833"/>
    </source>
</evidence>
<name>A0A8C2GKS2_CYPCA</name>
<evidence type="ECO:0000313" key="11">
    <source>
        <dbReference type="Proteomes" id="UP000694700"/>
    </source>
</evidence>
<dbReference type="CDD" id="cd08662">
    <property type="entry name" value="M13"/>
    <property type="match status" value="1"/>
</dbReference>
<evidence type="ECO:0000259" key="8">
    <source>
        <dbReference type="Pfam" id="PF01431"/>
    </source>
</evidence>
<evidence type="ECO:0000256" key="1">
    <source>
        <dbReference type="ARBA" id="ARBA00001947"/>
    </source>
</evidence>
<dbReference type="SUPFAM" id="SSF55486">
    <property type="entry name" value="Metalloproteases ('zincins'), catalytic domain"/>
    <property type="match status" value="1"/>
</dbReference>
<dbReference type="InterPro" id="IPR018497">
    <property type="entry name" value="Peptidase_M13_C"/>
</dbReference>
<dbReference type="InterPro" id="IPR024079">
    <property type="entry name" value="MetalloPept_cat_dom_sf"/>
</dbReference>
<sequence length="647" mass="74820">HKASNDDFCLTPHCIEAAGSILSKIDQSVEPCDDFYQYACGGWLRDNPIPEDSSSYGIYPWLRQNVDLKLKELLEQPIGGDDIEAVKKAKVLYVSCMNETALEIVDAKPLLKNLKLKEFRWPVLGNALGSSSRWVESQFNLLETLAQIRSQHSKSVLIRLYVSPDDKNSNQYIIKVRPGYMCLGSNNGVSLRRGYLFVQTKKNEGRMKTPFLFLYIICLFTIVFLFFLQFNWLSFVRAVIDTELYPDLKISSSEHVIVRVPQYFKDLFKLINATETRTVANYVIWRSVFSRITTLSRRFLYRYLDFARVTTGTTSLTPRWDKCVNYVENTLIYATGRLFVDKHFQEDKKHMVRLIIRHQTSMFASYRDLVHSIDFVIQFNCFVFGRYQCNSKSLRFYVYAQLAFTETDYFGNVMQTLKFIAQSDIGWLRKTVPRTEWFTNPTTVNAFYSSSTNQIRFPAGELQKPFFWGLDYPRSLSYGAIGVIVGHELTHGFDNNGRKYDKDGNLDQWWSNSSITRFTEKTQCMIDQYNRYHWKEAGLNGKRTLAENIADNGGIRESFRVLQAGVEEPLLPGVGLTNNQLFFLSYAHVRCNAYRTEAARDQIQSGAHSPPKYRVIGAMSNYEEFRKAFNCPESSVMNRGAESCRVW</sequence>
<keyword evidence="4" id="KW-0378">Hydrolase</keyword>
<dbReference type="GO" id="GO:0004222">
    <property type="term" value="F:metalloendopeptidase activity"/>
    <property type="evidence" value="ECO:0007669"/>
    <property type="project" value="InterPro"/>
</dbReference>
<dbReference type="GO" id="GO:0005886">
    <property type="term" value="C:plasma membrane"/>
    <property type="evidence" value="ECO:0007669"/>
    <property type="project" value="TreeGrafter"/>
</dbReference>
<dbReference type="GO" id="GO:0046872">
    <property type="term" value="F:metal ion binding"/>
    <property type="evidence" value="ECO:0007669"/>
    <property type="project" value="UniProtKB-KW"/>
</dbReference>
<evidence type="ECO:0000259" key="9">
    <source>
        <dbReference type="Pfam" id="PF05649"/>
    </source>
</evidence>
<dbReference type="Gene3D" id="3.40.390.10">
    <property type="entry name" value="Collagenase (Catalytic Domain)"/>
    <property type="match status" value="2"/>
</dbReference>
<evidence type="ECO:0000256" key="4">
    <source>
        <dbReference type="ARBA" id="ARBA00022801"/>
    </source>
</evidence>
<feature type="transmembrane region" description="Helical" evidence="7">
    <location>
        <begin position="211"/>
        <end position="232"/>
    </location>
</feature>
<feature type="domain" description="Peptidase M13 N-terminal" evidence="9">
    <location>
        <begin position="31"/>
        <end position="184"/>
    </location>
</feature>
<dbReference type="InterPro" id="IPR000718">
    <property type="entry name" value="Peptidase_M13"/>
</dbReference>
<evidence type="ECO:0000256" key="6">
    <source>
        <dbReference type="ARBA" id="ARBA00023049"/>
    </source>
</evidence>